<name>A0A7Y2M0H4_9MICO</name>
<dbReference type="EMBL" id="JABEMB010000008">
    <property type="protein sequence ID" value="NNH03724.1"/>
    <property type="molecule type" value="Genomic_DNA"/>
</dbReference>
<evidence type="ECO:0000313" key="2">
    <source>
        <dbReference type="EMBL" id="NNH03724.1"/>
    </source>
</evidence>
<protein>
    <submittedName>
        <fullName evidence="2">Uncharacterized protein</fullName>
    </submittedName>
</protein>
<accession>A0A7Y2M0H4</accession>
<proteinExistence type="predicted"/>
<evidence type="ECO:0000313" key="3">
    <source>
        <dbReference type="Proteomes" id="UP000543598"/>
    </source>
</evidence>
<reference evidence="2 3" key="1">
    <citation type="submission" date="2020-05" db="EMBL/GenBank/DDBJ databases">
        <title>MicrobeNet Type strains.</title>
        <authorList>
            <person name="Nicholson A.C."/>
        </authorList>
    </citation>
    <scope>NUCLEOTIDE SEQUENCE [LARGE SCALE GENOMIC DNA]</scope>
    <source>
        <strain evidence="2 3">JCM 14282</strain>
    </source>
</reference>
<organism evidence="2 3">
    <name type="scientific">Microbacterium ulmi</name>
    <dbReference type="NCBI Taxonomy" id="179095"/>
    <lineage>
        <taxon>Bacteria</taxon>
        <taxon>Bacillati</taxon>
        <taxon>Actinomycetota</taxon>
        <taxon>Actinomycetes</taxon>
        <taxon>Micrococcales</taxon>
        <taxon>Microbacteriaceae</taxon>
        <taxon>Microbacterium</taxon>
    </lineage>
</organism>
<dbReference type="RefSeq" id="WP_167036213.1">
    <property type="nucleotide sequence ID" value="NZ_BAAANA010000001.1"/>
</dbReference>
<feature type="region of interest" description="Disordered" evidence="1">
    <location>
        <begin position="1"/>
        <end position="60"/>
    </location>
</feature>
<keyword evidence="3" id="KW-1185">Reference proteome</keyword>
<comment type="caution">
    <text evidence="2">The sequence shown here is derived from an EMBL/GenBank/DDBJ whole genome shotgun (WGS) entry which is preliminary data.</text>
</comment>
<dbReference type="AlphaFoldDB" id="A0A7Y2M0H4"/>
<gene>
    <name evidence="2" type="ORF">HLA99_07675</name>
</gene>
<sequence>MDSRALKDAAGEDAAGEDAAGKPDAAPTGGGPAALRQAQDLLGAAGPRHPHPWPKASTVA</sequence>
<evidence type="ECO:0000256" key="1">
    <source>
        <dbReference type="SAM" id="MobiDB-lite"/>
    </source>
</evidence>
<dbReference type="Proteomes" id="UP000543598">
    <property type="component" value="Unassembled WGS sequence"/>
</dbReference>
<feature type="compositionally biased region" description="Basic and acidic residues" evidence="1">
    <location>
        <begin position="1"/>
        <end position="10"/>
    </location>
</feature>